<dbReference type="STRING" id="503106.A0A218YUN1"/>
<evidence type="ECO:0000256" key="1">
    <source>
        <dbReference type="SAM" id="MobiDB-lite"/>
    </source>
</evidence>
<organism evidence="5 6">
    <name type="scientific">Diplocarpon coronariae</name>
    <dbReference type="NCBI Taxonomy" id="2795749"/>
    <lineage>
        <taxon>Eukaryota</taxon>
        <taxon>Fungi</taxon>
        <taxon>Dikarya</taxon>
        <taxon>Ascomycota</taxon>
        <taxon>Pezizomycotina</taxon>
        <taxon>Leotiomycetes</taxon>
        <taxon>Helotiales</taxon>
        <taxon>Drepanopezizaceae</taxon>
        <taxon>Diplocarpon</taxon>
    </lineage>
</organism>
<feature type="transmembrane region" description="Helical" evidence="2">
    <location>
        <begin position="176"/>
        <end position="199"/>
    </location>
</feature>
<feature type="transmembrane region" description="Helical" evidence="2">
    <location>
        <begin position="421"/>
        <end position="444"/>
    </location>
</feature>
<reference evidence="5 6" key="1">
    <citation type="submission" date="2017-04" db="EMBL/GenBank/DDBJ databases">
        <title>Draft genome sequence of Marssonina coronaria NL1: causal agent of apple blotch.</title>
        <authorList>
            <person name="Cheng Q."/>
        </authorList>
    </citation>
    <scope>NUCLEOTIDE SEQUENCE [LARGE SCALE GENOMIC DNA]</scope>
    <source>
        <strain evidence="5 6">NL1</strain>
    </source>
</reference>
<dbReference type="AlphaFoldDB" id="A0A218YUN1"/>
<dbReference type="PANTHER" id="PTHR31685">
    <property type="entry name" value="INTEGRAL MEMBRANE PROTEIN (AFU_ORTHOLOGUE AFUA_6G12730)-RELATED"/>
    <property type="match status" value="1"/>
</dbReference>
<gene>
    <name evidence="5" type="ORF">B2J93_429</name>
</gene>
<dbReference type="CDD" id="cd08760">
    <property type="entry name" value="Cyt_b561_FRRS1_like"/>
    <property type="match status" value="1"/>
</dbReference>
<dbReference type="Pfam" id="PF10348">
    <property type="entry name" value="DUF2427"/>
    <property type="match status" value="1"/>
</dbReference>
<keyword evidence="6" id="KW-1185">Reference proteome</keyword>
<feature type="domain" description="DUF2427" evidence="3">
    <location>
        <begin position="164"/>
        <end position="262"/>
    </location>
</feature>
<dbReference type="OrthoDB" id="4005299at2759"/>
<evidence type="ECO:0000259" key="4">
    <source>
        <dbReference type="Pfam" id="PF10355"/>
    </source>
</evidence>
<dbReference type="Proteomes" id="UP000242519">
    <property type="component" value="Unassembled WGS sequence"/>
</dbReference>
<feature type="transmembrane region" description="Helical" evidence="2">
    <location>
        <begin position="578"/>
        <end position="598"/>
    </location>
</feature>
<dbReference type="InterPro" id="IPR018827">
    <property type="entry name" value="YTP1_C"/>
</dbReference>
<feature type="transmembrane region" description="Helical" evidence="2">
    <location>
        <begin position="541"/>
        <end position="558"/>
    </location>
</feature>
<dbReference type="Gene3D" id="1.20.120.1770">
    <property type="match status" value="1"/>
</dbReference>
<feature type="region of interest" description="Disordered" evidence="1">
    <location>
        <begin position="295"/>
        <end position="350"/>
    </location>
</feature>
<feature type="transmembrane region" description="Helical" evidence="2">
    <location>
        <begin position="206"/>
        <end position="225"/>
    </location>
</feature>
<feature type="compositionally biased region" description="Polar residues" evidence="1">
    <location>
        <begin position="295"/>
        <end position="309"/>
    </location>
</feature>
<feature type="transmembrane region" description="Helical" evidence="2">
    <location>
        <begin position="245"/>
        <end position="263"/>
    </location>
</feature>
<protein>
    <submittedName>
        <fullName evidence="5">Integral membrane protein</fullName>
    </submittedName>
</protein>
<keyword evidence="2" id="KW-0812">Transmembrane</keyword>
<feature type="compositionally biased region" description="Basic and acidic residues" evidence="1">
    <location>
        <begin position="310"/>
        <end position="346"/>
    </location>
</feature>
<dbReference type="InterPro" id="IPR018825">
    <property type="entry name" value="DUF2427"/>
</dbReference>
<proteinExistence type="predicted"/>
<feature type="region of interest" description="Disordered" evidence="1">
    <location>
        <begin position="1"/>
        <end position="24"/>
    </location>
</feature>
<evidence type="ECO:0000313" key="5">
    <source>
        <dbReference type="EMBL" id="OWO99321.1"/>
    </source>
</evidence>
<dbReference type="PANTHER" id="PTHR31685:SF3">
    <property type="entry name" value="INTEGRAL MEMBRANE PROTEIN (AFU_ORTHOLOGUE AFUA_6G12730)"/>
    <property type="match status" value="1"/>
</dbReference>
<dbReference type="InParanoid" id="A0A218YUN1"/>
<sequence length="686" mass="74938">MHAPHSARPAIVDPSAIVHSSDPQLEDGRVMRSECLGARLSTEMRTMTPIARYGEELDRLSIGNTGLIYSPTSFNRQYMAYIYPGVSPPSSHPEANGDLEPWRPTERSMHPRNAIVLASVALLELLSAAVAHGQDQDTTMRETYPPARAQPSSIRASSSMAGPGTYFQHSEHSAMLVVHIALMTIGWVFILPIGVMFSIARSRFSLPIQFIFLAVNASGVFLAAVYNAKTPNLYPNNAHHKLGWALTWIMTAQVVMGIIRAYAGGRRQSPTPVSTEAIAAHQQLHLLRPGQTYRLSNDSGHGTEPSSESFGRDSRASTDSVDSRPEVDCLDHGDGDGDGQGEKRPLLDGSSMGKYLASKIPRLVSARPLGVVLFLHRAVDRLILILMFVAIATGIVTYGGLFMGDRVFSGLAHWIKGGLFFWYGILTLGRWAGCLADMGWAWNIRTAGNSWPSAEFVESFLIFSYGSTNVFLEHLAAWGKEWSAQDLEHVSLTLMFGGAGLCGMVIESHQIRNLLNTTTHSAIPPLPSHPRYPRAIEEPTSYRFSMNPMPALVVLLLGKMMSSHHQESMVSTMIHAQWGGLLMCAALARGATYMLYYLSPPTSTLPGRPPTEIITAFCLMAGGMIFMASARDTVRALEDNGLDAMFTFTVAMGVITLLMAWIILVIAMKGWAVKKEEKPFASNSSA</sequence>
<comment type="caution">
    <text evidence="5">The sequence shown here is derived from an EMBL/GenBank/DDBJ whole genome shotgun (WGS) entry which is preliminary data.</text>
</comment>
<dbReference type="Pfam" id="PF10355">
    <property type="entry name" value="Ytp1"/>
    <property type="match status" value="1"/>
</dbReference>
<dbReference type="EMBL" id="MZNU01000364">
    <property type="protein sequence ID" value="OWO99321.1"/>
    <property type="molecule type" value="Genomic_DNA"/>
</dbReference>
<feature type="transmembrane region" description="Helical" evidence="2">
    <location>
        <begin position="648"/>
        <end position="668"/>
    </location>
</feature>
<name>A0A218YUN1_9HELO</name>
<keyword evidence="2" id="KW-1133">Transmembrane helix</keyword>
<evidence type="ECO:0000313" key="6">
    <source>
        <dbReference type="Proteomes" id="UP000242519"/>
    </source>
</evidence>
<keyword evidence="2" id="KW-0472">Membrane</keyword>
<dbReference type="FunCoup" id="A0A218YUN1">
    <property type="interactions" value="17"/>
</dbReference>
<evidence type="ECO:0000259" key="3">
    <source>
        <dbReference type="Pfam" id="PF10348"/>
    </source>
</evidence>
<accession>A0A218YUN1</accession>
<evidence type="ECO:0000256" key="2">
    <source>
        <dbReference type="SAM" id="Phobius"/>
    </source>
</evidence>
<feature type="domain" description="Protein YTP1-like C-terminal" evidence="4">
    <location>
        <begin position="387"/>
        <end position="669"/>
    </location>
</feature>
<feature type="transmembrane region" description="Helical" evidence="2">
    <location>
        <begin position="382"/>
        <end position="401"/>
    </location>
</feature>
<feature type="transmembrane region" description="Helical" evidence="2">
    <location>
        <begin position="610"/>
        <end position="628"/>
    </location>
</feature>